<keyword evidence="1" id="KW-1133">Transmembrane helix</keyword>
<evidence type="ECO:0000313" key="4">
    <source>
        <dbReference type="Proteomes" id="UP001595075"/>
    </source>
</evidence>
<sequence>MLLTMLCLMSLTIHHTSCLFLRCNRLGRMDILFFFFNSSASLRPPVSTRAFSSLALLTDVIIPTFLVLFLSLAFRRFRASIASASLSHLREQINYPTTTSRSTYSADLFEFTG</sequence>
<keyword evidence="1" id="KW-0812">Transmembrane</keyword>
<gene>
    <name evidence="3" type="ORF">VTL71DRAFT_5308</name>
</gene>
<feature type="signal peptide" evidence="2">
    <location>
        <begin position="1"/>
        <end position="18"/>
    </location>
</feature>
<protein>
    <submittedName>
        <fullName evidence="3">Uncharacterized protein</fullName>
    </submittedName>
</protein>
<accession>A0ABR4C385</accession>
<proteinExistence type="predicted"/>
<name>A0ABR4C385_9HELO</name>
<dbReference type="Proteomes" id="UP001595075">
    <property type="component" value="Unassembled WGS sequence"/>
</dbReference>
<evidence type="ECO:0000313" key="3">
    <source>
        <dbReference type="EMBL" id="KAL2063503.1"/>
    </source>
</evidence>
<keyword evidence="4" id="KW-1185">Reference proteome</keyword>
<feature type="chain" id="PRO_5045831546" evidence="2">
    <location>
        <begin position="19"/>
        <end position="113"/>
    </location>
</feature>
<evidence type="ECO:0000256" key="2">
    <source>
        <dbReference type="SAM" id="SignalP"/>
    </source>
</evidence>
<keyword evidence="2" id="KW-0732">Signal</keyword>
<reference evidence="3 4" key="1">
    <citation type="journal article" date="2024" name="Commun. Biol.">
        <title>Comparative genomic analysis of thermophilic fungi reveals convergent evolutionary adaptations and gene losses.</title>
        <authorList>
            <person name="Steindorff A.S."/>
            <person name="Aguilar-Pontes M.V."/>
            <person name="Robinson A.J."/>
            <person name="Andreopoulos B."/>
            <person name="LaButti K."/>
            <person name="Kuo A."/>
            <person name="Mondo S."/>
            <person name="Riley R."/>
            <person name="Otillar R."/>
            <person name="Haridas S."/>
            <person name="Lipzen A."/>
            <person name="Grimwood J."/>
            <person name="Schmutz J."/>
            <person name="Clum A."/>
            <person name="Reid I.D."/>
            <person name="Moisan M.C."/>
            <person name="Butler G."/>
            <person name="Nguyen T.T.M."/>
            <person name="Dewar K."/>
            <person name="Conant G."/>
            <person name="Drula E."/>
            <person name="Henrissat B."/>
            <person name="Hansel C."/>
            <person name="Singer S."/>
            <person name="Hutchinson M.I."/>
            <person name="de Vries R.P."/>
            <person name="Natvig D.O."/>
            <person name="Powell A.J."/>
            <person name="Tsang A."/>
            <person name="Grigoriev I.V."/>
        </authorList>
    </citation>
    <scope>NUCLEOTIDE SEQUENCE [LARGE SCALE GENOMIC DNA]</scope>
    <source>
        <strain evidence="3 4">CBS 494.80</strain>
    </source>
</reference>
<comment type="caution">
    <text evidence="3">The sequence shown here is derived from an EMBL/GenBank/DDBJ whole genome shotgun (WGS) entry which is preliminary data.</text>
</comment>
<dbReference type="EMBL" id="JAZHXI010000015">
    <property type="protein sequence ID" value="KAL2063503.1"/>
    <property type="molecule type" value="Genomic_DNA"/>
</dbReference>
<keyword evidence="1" id="KW-0472">Membrane</keyword>
<organism evidence="3 4">
    <name type="scientific">Oculimacula yallundae</name>
    <dbReference type="NCBI Taxonomy" id="86028"/>
    <lineage>
        <taxon>Eukaryota</taxon>
        <taxon>Fungi</taxon>
        <taxon>Dikarya</taxon>
        <taxon>Ascomycota</taxon>
        <taxon>Pezizomycotina</taxon>
        <taxon>Leotiomycetes</taxon>
        <taxon>Helotiales</taxon>
        <taxon>Ploettnerulaceae</taxon>
        <taxon>Oculimacula</taxon>
    </lineage>
</organism>
<feature type="transmembrane region" description="Helical" evidence="1">
    <location>
        <begin position="50"/>
        <end position="74"/>
    </location>
</feature>
<evidence type="ECO:0000256" key="1">
    <source>
        <dbReference type="SAM" id="Phobius"/>
    </source>
</evidence>